<organism evidence="7 8">
    <name type="scientific">Tetrapisispora phaffii (strain ATCC 24235 / CBS 4417 / NBRC 1672 / NRRL Y-8282 / UCD 70-5)</name>
    <name type="common">Yeast</name>
    <name type="synonym">Fabospora phaffii</name>
    <dbReference type="NCBI Taxonomy" id="1071381"/>
    <lineage>
        <taxon>Eukaryota</taxon>
        <taxon>Fungi</taxon>
        <taxon>Dikarya</taxon>
        <taxon>Ascomycota</taxon>
        <taxon>Saccharomycotina</taxon>
        <taxon>Saccharomycetes</taxon>
        <taxon>Saccharomycetales</taxon>
        <taxon>Saccharomycetaceae</taxon>
        <taxon>Tetrapisispora</taxon>
    </lineage>
</organism>
<dbReference type="Proteomes" id="UP000005666">
    <property type="component" value="Chromosome 2"/>
</dbReference>
<evidence type="ECO:0000259" key="6">
    <source>
        <dbReference type="Pfam" id="PF00724"/>
    </source>
</evidence>
<dbReference type="GO" id="GO:0010181">
    <property type="term" value="F:FMN binding"/>
    <property type="evidence" value="ECO:0007669"/>
    <property type="project" value="InterPro"/>
</dbReference>
<dbReference type="Pfam" id="PF00724">
    <property type="entry name" value="Oxidored_FMN"/>
    <property type="match status" value="1"/>
</dbReference>
<dbReference type="AlphaFoldDB" id="G8BQ62"/>
<dbReference type="PANTHER" id="PTHR43303">
    <property type="entry name" value="NADPH DEHYDROGENASE C23G7.10C-RELATED"/>
    <property type="match status" value="1"/>
</dbReference>
<proteinExistence type="predicted"/>
<evidence type="ECO:0000313" key="7">
    <source>
        <dbReference type="EMBL" id="CCE62143.1"/>
    </source>
</evidence>
<dbReference type="EMBL" id="HE612857">
    <property type="protein sequence ID" value="CCE62143.1"/>
    <property type="molecule type" value="Genomic_DNA"/>
</dbReference>
<dbReference type="InterPro" id="IPR001155">
    <property type="entry name" value="OxRdtase_FMN_N"/>
</dbReference>
<evidence type="ECO:0000256" key="1">
    <source>
        <dbReference type="ARBA" id="ARBA00001917"/>
    </source>
</evidence>
<feature type="domain" description="NADH:flavin oxidoreductase/NADH oxidase N-terminal" evidence="6">
    <location>
        <begin position="41"/>
        <end position="360"/>
    </location>
</feature>
<reference evidence="7 8" key="1">
    <citation type="journal article" date="2011" name="Proc. Natl. Acad. Sci. U.S.A.">
        <title>Evolutionary erosion of yeast sex chromosomes by mating-type switching accidents.</title>
        <authorList>
            <person name="Gordon J.L."/>
            <person name="Armisen D."/>
            <person name="Proux-Wera E."/>
            <person name="Oheigeartaigh S.S."/>
            <person name="Byrne K.P."/>
            <person name="Wolfe K.H."/>
        </authorList>
    </citation>
    <scope>NUCLEOTIDE SEQUENCE [LARGE SCALE GENOMIC DNA]</scope>
    <source>
        <strain evidence="8">ATCC 24235 / CBS 4417 / NBRC 1672 / NRRL Y-8282 / UCD 70-5</strain>
    </source>
</reference>
<dbReference type="OMA" id="YNPRWPW"/>
<dbReference type="RefSeq" id="XP_003684577.1">
    <property type="nucleotide sequence ID" value="XM_003684529.1"/>
</dbReference>
<evidence type="ECO:0000256" key="4">
    <source>
        <dbReference type="ARBA" id="ARBA00022857"/>
    </source>
</evidence>
<evidence type="ECO:0000256" key="3">
    <source>
        <dbReference type="ARBA" id="ARBA00022643"/>
    </source>
</evidence>
<dbReference type="GO" id="GO:0003959">
    <property type="term" value="F:NADPH dehydrogenase activity"/>
    <property type="evidence" value="ECO:0007669"/>
    <property type="project" value="InterPro"/>
</dbReference>
<dbReference type="KEGG" id="tpf:TPHA_0B04740"/>
<dbReference type="OrthoDB" id="72788at2759"/>
<dbReference type="GO" id="GO:0050661">
    <property type="term" value="F:NADP binding"/>
    <property type="evidence" value="ECO:0007669"/>
    <property type="project" value="InterPro"/>
</dbReference>
<dbReference type="PANTHER" id="PTHR43303:SF4">
    <property type="entry name" value="NADPH DEHYDROGENASE C23G7.10C-RELATED"/>
    <property type="match status" value="1"/>
</dbReference>
<dbReference type="HOGENOM" id="CLU_012153_2_1_1"/>
<comment type="cofactor">
    <cofactor evidence="1">
        <name>FMN</name>
        <dbReference type="ChEBI" id="CHEBI:58210"/>
    </cofactor>
</comment>
<dbReference type="SUPFAM" id="SSF51395">
    <property type="entry name" value="FMN-linked oxidoreductases"/>
    <property type="match status" value="1"/>
</dbReference>
<dbReference type="InterPro" id="IPR044152">
    <property type="entry name" value="YqjM-like"/>
</dbReference>
<keyword evidence="4" id="KW-0521">NADP</keyword>
<dbReference type="STRING" id="1071381.G8BQ62"/>
<accession>G8BQ62</accession>
<evidence type="ECO:0000256" key="2">
    <source>
        <dbReference type="ARBA" id="ARBA00022630"/>
    </source>
</evidence>
<keyword evidence="5" id="KW-0560">Oxidoreductase</keyword>
<keyword evidence="2" id="KW-0285">Flavoprotein</keyword>
<evidence type="ECO:0000313" key="8">
    <source>
        <dbReference type="Proteomes" id="UP000005666"/>
    </source>
</evidence>
<name>G8BQ62_TETPH</name>
<gene>
    <name evidence="7" type="primary">TPHA0B04740</name>
    <name evidence="7" type="ordered locus">TPHA_0B04740</name>
</gene>
<keyword evidence="3" id="KW-0288">FMN</keyword>
<evidence type="ECO:0000256" key="5">
    <source>
        <dbReference type="ARBA" id="ARBA00023002"/>
    </source>
</evidence>
<protein>
    <recommendedName>
        <fullName evidence="6">NADH:flavin oxidoreductase/NADH oxidase N-terminal domain-containing protein</fullName>
    </recommendedName>
</protein>
<dbReference type="GeneID" id="11535061"/>
<dbReference type="InterPro" id="IPR013785">
    <property type="entry name" value="Aldolase_TIM"/>
</dbReference>
<dbReference type="eggNOG" id="KOG0134">
    <property type="taxonomic scope" value="Eukaryota"/>
</dbReference>
<sequence>MSTLTVKPAPNCHFFTPEQPVLGQFVTYNDSLKGENLAPPKLFHPLAIRDTVFPNRIGVSPMCTYSSNNHEPTEFHQVHYGAWASRGCGMIIVECTGVDEAGMISSNDLGIWNKYLADKHYEKIVEFAHSQNCKIGVQLGHCGCKKEMTATGNEIDSLYKPAELDKKSIKEIVRRWGHAANLAVNVAHYDFIEIQGGHGNLISEFLNKNTNHRTDEYGGSSFANRCRLLNEVVTEVRKEIGNGVPLFLRLSGTMSSLENEKSEEWTIEDTINLSHHLYKCGVDVVDVTGGGHHVNEMTAPMESLSNKIKLIKQKTSKLKVASPGGVHSAKEAEKLINDEDLDILLVGRPFLENPGLVNQWSEEMGIKVSEAVQYTWGFYPANEHLTRDPGMQK</sequence>
<dbReference type="Gene3D" id="3.20.20.70">
    <property type="entry name" value="Aldolase class I"/>
    <property type="match status" value="1"/>
</dbReference>
<keyword evidence="8" id="KW-1185">Reference proteome</keyword>